<evidence type="ECO:0000259" key="1">
    <source>
        <dbReference type="PROSITE" id="PS50181"/>
    </source>
</evidence>
<dbReference type="PANTHER" id="PTHR38926:SF29">
    <property type="entry name" value="F-BOX PROTEIN SKIP19-RELATED"/>
    <property type="match status" value="1"/>
</dbReference>
<sequence length="253" mass="28868">MASSSLPPAMEVGEYINWTELPPELTSAILHRLGAIEILENAQKVCRSWRRVCKDPSMWRKIDMHNLGDLEDMDYNLEIMCRHAEIDIWYFGTDGLLNYIAYRSSNLRSLRLTRSSNLKSFALPVCYPSITTIEELVNAIAKFPFLETLEFFDFLFILDLKAIGHACPQLKTLKINFSGYTPCDDDDAIAIAESMPELRHLQLMGNGRLTDTGLNAIRDGCPHLEHLDRRDESPGDHDRHEIVTRASVILMRS</sequence>
<dbReference type="Gene3D" id="1.20.1280.50">
    <property type="match status" value="1"/>
</dbReference>
<reference evidence="2" key="1">
    <citation type="submission" date="2021-01" db="EMBL/GenBank/DDBJ databases">
        <authorList>
            <person name="Bezrukov I."/>
        </authorList>
    </citation>
    <scope>NUCLEOTIDE SEQUENCE</scope>
</reference>
<keyword evidence="3" id="KW-1185">Reference proteome</keyword>
<dbReference type="InterPro" id="IPR032675">
    <property type="entry name" value="LRR_dom_sf"/>
</dbReference>
<dbReference type="PANTHER" id="PTHR38926">
    <property type="entry name" value="F-BOX DOMAIN CONTAINING PROTEIN, EXPRESSED"/>
    <property type="match status" value="1"/>
</dbReference>
<accession>A0A8S2AME7</accession>
<feature type="domain" description="F-box" evidence="1">
    <location>
        <begin position="15"/>
        <end position="62"/>
    </location>
</feature>
<dbReference type="Pfam" id="PF12937">
    <property type="entry name" value="F-box-like"/>
    <property type="match status" value="1"/>
</dbReference>
<gene>
    <name evidence="2" type="ORF">AARE701A_LOCUS16919</name>
</gene>
<protein>
    <recommendedName>
        <fullName evidence="1">F-box domain-containing protein</fullName>
    </recommendedName>
</protein>
<dbReference type="CDD" id="cd22164">
    <property type="entry name" value="F-box_AtSKIP19-like"/>
    <property type="match status" value="1"/>
</dbReference>
<dbReference type="Proteomes" id="UP000682877">
    <property type="component" value="Chromosome 6"/>
</dbReference>
<dbReference type="InterPro" id="IPR001810">
    <property type="entry name" value="F-box_dom"/>
</dbReference>
<dbReference type="SUPFAM" id="SSF52047">
    <property type="entry name" value="RNI-like"/>
    <property type="match status" value="1"/>
</dbReference>
<dbReference type="PROSITE" id="PS50181">
    <property type="entry name" value="FBOX"/>
    <property type="match status" value="1"/>
</dbReference>
<name>A0A8S2AME7_ARAAE</name>
<dbReference type="EMBL" id="LR999456">
    <property type="protein sequence ID" value="CAE6137812.1"/>
    <property type="molecule type" value="Genomic_DNA"/>
</dbReference>
<organism evidence="2 3">
    <name type="scientific">Arabidopsis arenosa</name>
    <name type="common">Sand rock-cress</name>
    <name type="synonym">Cardaminopsis arenosa</name>
    <dbReference type="NCBI Taxonomy" id="38785"/>
    <lineage>
        <taxon>Eukaryota</taxon>
        <taxon>Viridiplantae</taxon>
        <taxon>Streptophyta</taxon>
        <taxon>Embryophyta</taxon>
        <taxon>Tracheophyta</taxon>
        <taxon>Spermatophyta</taxon>
        <taxon>Magnoliopsida</taxon>
        <taxon>eudicotyledons</taxon>
        <taxon>Gunneridae</taxon>
        <taxon>Pentapetalae</taxon>
        <taxon>rosids</taxon>
        <taxon>malvids</taxon>
        <taxon>Brassicales</taxon>
        <taxon>Brassicaceae</taxon>
        <taxon>Camelineae</taxon>
        <taxon>Arabidopsis</taxon>
    </lineage>
</organism>
<dbReference type="SMART" id="SM00256">
    <property type="entry name" value="FBOX"/>
    <property type="match status" value="1"/>
</dbReference>
<dbReference type="AlphaFoldDB" id="A0A8S2AME7"/>
<evidence type="ECO:0000313" key="3">
    <source>
        <dbReference type="Proteomes" id="UP000682877"/>
    </source>
</evidence>
<dbReference type="Gene3D" id="3.80.10.10">
    <property type="entry name" value="Ribonuclease Inhibitor"/>
    <property type="match status" value="1"/>
</dbReference>
<proteinExistence type="predicted"/>
<evidence type="ECO:0000313" key="2">
    <source>
        <dbReference type="EMBL" id="CAE6137812.1"/>
    </source>
</evidence>